<keyword evidence="2" id="KW-1185">Reference proteome</keyword>
<protein>
    <recommendedName>
        <fullName evidence="3">Transposase</fullName>
    </recommendedName>
</protein>
<name>A0AB73NHN2_YERKR</name>
<evidence type="ECO:0000313" key="2">
    <source>
        <dbReference type="Proteomes" id="UP000195840"/>
    </source>
</evidence>
<gene>
    <name evidence="1" type="ORF">CBW52_16745</name>
</gene>
<dbReference type="AlphaFoldDB" id="A0AB73NHN2"/>
<dbReference type="EMBL" id="NHOG01000019">
    <property type="protein sequence ID" value="OVZ78772.1"/>
    <property type="molecule type" value="Genomic_DNA"/>
</dbReference>
<accession>A0AB73NHN2</accession>
<organism evidence="1 2">
    <name type="scientific">Yersinia kristensenii</name>
    <dbReference type="NCBI Taxonomy" id="28152"/>
    <lineage>
        <taxon>Bacteria</taxon>
        <taxon>Pseudomonadati</taxon>
        <taxon>Pseudomonadota</taxon>
        <taxon>Gammaproteobacteria</taxon>
        <taxon>Enterobacterales</taxon>
        <taxon>Yersiniaceae</taxon>
        <taxon>Yersinia</taxon>
    </lineage>
</organism>
<evidence type="ECO:0008006" key="3">
    <source>
        <dbReference type="Google" id="ProtNLM"/>
    </source>
</evidence>
<dbReference type="Proteomes" id="UP000195840">
    <property type="component" value="Unassembled WGS sequence"/>
</dbReference>
<comment type="caution">
    <text evidence="1">The sequence shown here is derived from an EMBL/GenBank/DDBJ whole genome shotgun (WGS) entry which is preliminary data.</text>
</comment>
<sequence>MSEGLTAPRGTPTAYAVTTPTARFPFIWLCQQPDWGCMPPVRLRLEIAVRHIQTTTALRAG</sequence>
<proteinExistence type="predicted"/>
<evidence type="ECO:0000313" key="1">
    <source>
        <dbReference type="EMBL" id="OVZ78772.1"/>
    </source>
</evidence>
<reference evidence="1 2" key="1">
    <citation type="submission" date="2017-05" db="EMBL/GenBank/DDBJ databases">
        <title>Whole genome sequencing of Yersinia kristensenii.</title>
        <authorList>
            <person name="Campioni F."/>
        </authorList>
    </citation>
    <scope>NUCLEOTIDE SEQUENCE [LARGE SCALE GENOMIC DNA]</scope>
    <source>
        <strain evidence="1 2">CFSAN060538</strain>
    </source>
</reference>